<gene>
    <name evidence="1" type="ORF">NBRC111894_4266</name>
</gene>
<accession>A0A4Y1ZHP9</accession>
<protein>
    <submittedName>
        <fullName evidence="1">Uncharacterized protein</fullName>
    </submittedName>
</protein>
<dbReference type="RefSeq" id="WP_262393505.1">
    <property type="nucleotide sequence ID" value="NZ_BEXB01000058.1"/>
</dbReference>
<proteinExistence type="predicted"/>
<organism evidence="1 2">
    <name type="scientific">Sporolactobacillus inulinus</name>
    <dbReference type="NCBI Taxonomy" id="2078"/>
    <lineage>
        <taxon>Bacteria</taxon>
        <taxon>Bacillati</taxon>
        <taxon>Bacillota</taxon>
        <taxon>Bacilli</taxon>
        <taxon>Bacillales</taxon>
        <taxon>Sporolactobacillaceae</taxon>
        <taxon>Sporolactobacillus</taxon>
    </lineage>
</organism>
<comment type="caution">
    <text evidence="1">The sequence shown here is derived from an EMBL/GenBank/DDBJ whole genome shotgun (WGS) entry which is preliminary data.</text>
</comment>
<name>A0A4Y1ZHP9_9BACL</name>
<evidence type="ECO:0000313" key="1">
    <source>
        <dbReference type="EMBL" id="GAY78712.1"/>
    </source>
</evidence>
<dbReference type="AlphaFoldDB" id="A0A4Y1ZHP9"/>
<dbReference type="Proteomes" id="UP000319716">
    <property type="component" value="Unassembled WGS sequence"/>
</dbReference>
<dbReference type="EMBL" id="BEXB01000058">
    <property type="protein sequence ID" value="GAY78712.1"/>
    <property type="molecule type" value="Genomic_DNA"/>
</dbReference>
<sequence length="77" mass="9029">MTNDEFVNMDTTKRVIMVNQMLSKEKSDALKNVAKKMGLNYSSFTKEMRKGGFSYNQSKKQYEKMISVEDFQKSRQT</sequence>
<reference evidence="1 2" key="1">
    <citation type="submission" date="2017-11" db="EMBL/GenBank/DDBJ databases">
        <title>Draft Genome Sequence of Sporolactobacillus inulinus NBRC 111894 Isolated from Koso, a Japanese Sugar-Vegetable Fermented Beverage.</title>
        <authorList>
            <person name="Chiou T.Y."/>
            <person name="Oshima K."/>
            <person name="Suda W."/>
            <person name="Hattori M."/>
            <person name="Takahashi T."/>
        </authorList>
    </citation>
    <scope>NUCLEOTIDE SEQUENCE [LARGE SCALE GENOMIC DNA]</scope>
    <source>
        <strain evidence="1 2">NBRC111894</strain>
    </source>
</reference>
<evidence type="ECO:0000313" key="2">
    <source>
        <dbReference type="Proteomes" id="UP000319716"/>
    </source>
</evidence>